<dbReference type="InterPro" id="IPR036226">
    <property type="entry name" value="LipOase_C_sf"/>
</dbReference>
<reference evidence="3" key="1">
    <citation type="submission" date="2018-06" db="EMBL/GenBank/DDBJ databases">
        <title>Genome assembly of Danube salmon.</title>
        <authorList>
            <person name="Macqueen D.J."/>
            <person name="Gundappa M.K."/>
        </authorList>
    </citation>
    <scope>NUCLEOTIDE SEQUENCE [LARGE SCALE GENOMIC DNA]</scope>
</reference>
<organism evidence="2 3">
    <name type="scientific">Hucho hucho</name>
    <name type="common">huchen</name>
    <dbReference type="NCBI Taxonomy" id="62062"/>
    <lineage>
        <taxon>Eukaryota</taxon>
        <taxon>Metazoa</taxon>
        <taxon>Chordata</taxon>
        <taxon>Craniata</taxon>
        <taxon>Vertebrata</taxon>
        <taxon>Euteleostomi</taxon>
        <taxon>Actinopterygii</taxon>
        <taxon>Neopterygii</taxon>
        <taxon>Teleostei</taxon>
        <taxon>Protacanthopterygii</taxon>
        <taxon>Salmoniformes</taxon>
        <taxon>Salmonidae</taxon>
        <taxon>Salmoninae</taxon>
        <taxon>Hucho</taxon>
    </lineage>
</organism>
<dbReference type="GeneTree" id="ENSGT00970000197794"/>
<dbReference type="STRING" id="62062.ENSHHUP00000024381"/>
<keyword evidence="3" id="KW-1185">Reference proteome</keyword>
<dbReference type="InterPro" id="IPR013819">
    <property type="entry name" value="LipOase_C"/>
</dbReference>
<name>A0A4W5LEN7_9TELE</name>
<dbReference type="Ensembl" id="ENSHHUT00000025300.1">
    <property type="protein sequence ID" value="ENSHHUP00000024381.1"/>
    <property type="gene ID" value="ENSHHUG00000015303.1"/>
</dbReference>
<dbReference type="Gene3D" id="1.20.245.10">
    <property type="entry name" value="Lipoxygenase-1, Domain 5"/>
    <property type="match status" value="1"/>
</dbReference>
<sequence>MLIHHCSELPANFPVTEEMVKPSLRGSSSLLRELQVALGQYSEEHFNEVSPCRMIQKFQMELKVFSETVNARNSGLPVPYTYMDPAVVENSVAI</sequence>
<reference evidence="2" key="2">
    <citation type="submission" date="2025-08" db="UniProtKB">
        <authorList>
            <consortium name="Ensembl"/>
        </authorList>
    </citation>
    <scope>IDENTIFICATION</scope>
</reference>
<dbReference type="GO" id="GO:0046872">
    <property type="term" value="F:metal ion binding"/>
    <property type="evidence" value="ECO:0007669"/>
    <property type="project" value="InterPro"/>
</dbReference>
<protein>
    <recommendedName>
        <fullName evidence="1">Lipoxygenase domain-containing protein</fullName>
    </recommendedName>
</protein>
<dbReference type="Proteomes" id="UP000314982">
    <property type="component" value="Unassembled WGS sequence"/>
</dbReference>
<evidence type="ECO:0000259" key="1">
    <source>
        <dbReference type="PROSITE" id="PS51393"/>
    </source>
</evidence>
<feature type="domain" description="Lipoxygenase" evidence="1">
    <location>
        <begin position="1"/>
        <end position="94"/>
    </location>
</feature>
<reference evidence="2" key="3">
    <citation type="submission" date="2025-09" db="UniProtKB">
        <authorList>
            <consortium name="Ensembl"/>
        </authorList>
    </citation>
    <scope>IDENTIFICATION</scope>
</reference>
<evidence type="ECO:0000313" key="3">
    <source>
        <dbReference type="Proteomes" id="UP000314982"/>
    </source>
</evidence>
<dbReference type="AlphaFoldDB" id="A0A4W5LEN7"/>
<dbReference type="GO" id="GO:0016702">
    <property type="term" value="F:oxidoreductase activity, acting on single donors with incorporation of molecular oxygen, incorporation of two atoms of oxygen"/>
    <property type="evidence" value="ECO:0007669"/>
    <property type="project" value="InterPro"/>
</dbReference>
<evidence type="ECO:0000313" key="2">
    <source>
        <dbReference type="Ensembl" id="ENSHHUP00000024381.1"/>
    </source>
</evidence>
<dbReference type="PROSITE" id="PS51393">
    <property type="entry name" value="LIPOXYGENASE_3"/>
    <property type="match status" value="1"/>
</dbReference>
<accession>A0A4W5LEN7</accession>
<proteinExistence type="predicted"/>
<dbReference type="SUPFAM" id="SSF48484">
    <property type="entry name" value="Lipoxigenase"/>
    <property type="match status" value="1"/>
</dbReference>